<comment type="caution">
    <text evidence="1">The sequence shown here is derived from an EMBL/GenBank/DDBJ whole genome shotgun (WGS) entry which is preliminary data.</text>
</comment>
<gene>
    <name evidence="1" type="ORF">P3H78_17800</name>
</gene>
<organism evidence="1 2">
    <name type="scientific">Streptomyces tropicalis</name>
    <dbReference type="NCBI Taxonomy" id="3034234"/>
    <lineage>
        <taxon>Bacteria</taxon>
        <taxon>Bacillati</taxon>
        <taxon>Actinomycetota</taxon>
        <taxon>Actinomycetes</taxon>
        <taxon>Kitasatosporales</taxon>
        <taxon>Streptomycetaceae</taxon>
        <taxon>Streptomyces</taxon>
    </lineage>
</organism>
<name>A0ABT6A715_9ACTN</name>
<dbReference type="EMBL" id="JARJBB010000008">
    <property type="protein sequence ID" value="MDF3300439.1"/>
    <property type="molecule type" value="Genomic_DNA"/>
</dbReference>
<evidence type="ECO:0000313" key="1">
    <source>
        <dbReference type="EMBL" id="MDF3300439.1"/>
    </source>
</evidence>
<keyword evidence="2" id="KW-1185">Reference proteome</keyword>
<dbReference type="Proteomes" id="UP001221150">
    <property type="component" value="Unassembled WGS sequence"/>
</dbReference>
<accession>A0ABT6A715</accession>
<proteinExistence type="predicted"/>
<dbReference type="RefSeq" id="WP_276109992.1">
    <property type="nucleotide sequence ID" value="NZ_JARJBB010000008.1"/>
</dbReference>
<evidence type="ECO:0000313" key="2">
    <source>
        <dbReference type="Proteomes" id="UP001221150"/>
    </source>
</evidence>
<protein>
    <submittedName>
        <fullName evidence="1">Uncharacterized protein</fullName>
    </submittedName>
</protein>
<sequence length="40" mass="4435">MTVNSHVLQCTWECRRVADGERVAGAAPRADITDRDADFT</sequence>
<reference evidence="1 2" key="1">
    <citation type="submission" date="2023-03" db="EMBL/GenBank/DDBJ databases">
        <title>Draft genome sequence of Streptomyces sp. K1PA1 isolated from peat swamp forest in Thailand.</title>
        <authorList>
            <person name="Klaysubun C."/>
            <person name="Duangmal K."/>
        </authorList>
    </citation>
    <scope>NUCLEOTIDE SEQUENCE [LARGE SCALE GENOMIC DNA]</scope>
    <source>
        <strain evidence="1 2">K1PA1</strain>
    </source>
</reference>